<evidence type="ECO:0000313" key="7">
    <source>
        <dbReference type="EMBL" id="ENX07992.1"/>
    </source>
</evidence>
<evidence type="ECO:0000256" key="1">
    <source>
        <dbReference type="ARBA" id="ARBA00009986"/>
    </source>
</evidence>
<dbReference type="FunFam" id="3.40.605.10:FF:000007">
    <property type="entry name" value="NAD/NADP-dependent betaine aldehyde dehydrogenase"/>
    <property type="match status" value="1"/>
</dbReference>
<evidence type="ECO:0000256" key="2">
    <source>
        <dbReference type="ARBA" id="ARBA00023002"/>
    </source>
</evidence>
<dbReference type="PANTHER" id="PTHR42986">
    <property type="entry name" value="BENZALDEHYDE DEHYDROGENASE YFMT"/>
    <property type="match status" value="1"/>
</dbReference>
<dbReference type="InterPro" id="IPR016162">
    <property type="entry name" value="Ald_DH_N"/>
</dbReference>
<dbReference type="OrthoDB" id="9812625at2"/>
<dbReference type="InterPro" id="IPR016163">
    <property type="entry name" value="Ald_DH_C"/>
</dbReference>
<accession>N9NZ67</accession>
<gene>
    <name evidence="7" type="ORF">F897_02399</name>
</gene>
<evidence type="ECO:0000256" key="4">
    <source>
        <dbReference type="PROSITE-ProRule" id="PRU10007"/>
    </source>
</evidence>
<organism evidence="7 8">
    <name type="scientific">Acinetobacter variabilis</name>
    <dbReference type="NCBI Taxonomy" id="70346"/>
    <lineage>
        <taxon>Bacteria</taxon>
        <taxon>Pseudomonadati</taxon>
        <taxon>Pseudomonadota</taxon>
        <taxon>Gammaproteobacteria</taxon>
        <taxon>Moraxellales</taxon>
        <taxon>Moraxellaceae</taxon>
        <taxon>Acinetobacter</taxon>
    </lineage>
</organism>
<dbReference type="EMBL" id="APRS01000014">
    <property type="protein sequence ID" value="ENX07992.1"/>
    <property type="molecule type" value="Genomic_DNA"/>
</dbReference>
<evidence type="ECO:0000256" key="3">
    <source>
        <dbReference type="ARBA" id="ARBA00023027"/>
    </source>
</evidence>
<evidence type="ECO:0000256" key="5">
    <source>
        <dbReference type="RuleBase" id="RU003345"/>
    </source>
</evidence>
<reference evidence="7 8" key="1">
    <citation type="submission" date="2013-02" db="EMBL/GenBank/DDBJ databases">
        <title>The Genome Sequence of Acinetobacter sp. NIPH 2171.</title>
        <authorList>
            <consortium name="The Broad Institute Genome Sequencing Platform"/>
            <consortium name="The Broad Institute Genome Sequencing Center for Infectious Disease"/>
            <person name="Cerqueira G."/>
            <person name="Feldgarden M."/>
            <person name="Courvalin P."/>
            <person name="Perichon B."/>
            <person name="Grillot-Courvalin C."/>
            <person name="Clermont D."/>
            <person name="Rocha E."/>
            <person name="Yoon E.-J."/>
            <person name="Nemec A."/>
            <person name="Walker B."/>
            <person name="Young S.K."/>
            <person name="Zeng Q."/>
            <person name="Gargeya S."/>
            <person name="Fitzgerald M."/>
            <person name="Haas B."/>
            <person name="Abouelleil A."/>
            <person name="Alvarado L."/>
            <person name="Arachchi H.M."/>
            <person name="Berlin A.M."/>
            <person name="Chapman S.B."/>
            <person name="Dewar J."/>
            <person name="Goldberg J."/>
            <person name="Griggs A."/>
            <person name="Gujja S."/>
            <person name="Hansen M."/>
            <person name="Howarth C."/>
            <person name="Imamovic A."/>
            <person name="Larimer J."/>
            <person name="McCowan C."/>
            <person name="Murphy C."/>
            <person name="Neiman D."/>
            <person name="Pearson M."/>
            <person name="Priest M."/>
            <person name="Roberts A."/>
            <person name="Saif S."/>
            <person name="Shea T."/>
            <person name="Sisk P."/>
            <person name="Sykes S."/>
            <person name="Wortman J."/>
            <person name="Nusbaum C."/>
            <person name="Birren B."/>
        </authorList>
    </citation>
    <scope>NUCLEOTIDE SEQUENCE [LARGE SCALE GENOMIC DNA]</scope>
    <source>
        <strain evidence="7 8">NIPH 2171</strain>
    </source>
</reference>
<dbReference type="InterPro" id="IPR029510">
    <property type="entry name" value="Ald_DH_CS_GLU"/>
</dbReference>
<name>N9NZ67_9GAMM</name>
<sequence>MAYQNLDQQFIAGQWQPGRSQKMIQNLNPYTQDTIFTLQAASTADVDAAYAAADKAFQQGIIKSVELRQQILQKLQQVIQARQDKIIEWLILESGSTRFKAGLEVGAALSIIQESQKFPEQIKTEQLESKDPQRKSLVLRKPLGVIGIISPWNFPFHLSMRSVATAIACGNSVVLKPASDTPVTGGTLLGKLFEEAGLPAGVLNVVSGAGSEIGDYFVEHPIPKMISFTGSTEVGQKVGSKALASPRIKRLALELGGNAPLVILDDADLDLAVELTIMGRFMHQGQICMSTNRVIVDASIHDAYVEKLLERVKTVAVGDPNLEETIIGPIINQSQVKKHQQIIQSAKEQGAELVYEGGIEGNLVYPHIFTGVAPESPLAQEESFGPILPILKARDETHALKLANDTRFGLSSAVCTSNIERGINFTEQLDIGMTHINSISVADQANAPFGGEKNSGLGRFNGRWIFEEFTRTHWLTVPNE</sequence>
<dbReference type="STRING" id="70346.F897_02399"/>
<dbReference type="Pfam" id="PF00171">
    <property type="entry name" value="Aldedh"/>
    <property type="match status" value="1"/>
</dbReference>
<evidence type="ECO:0000313" key="8">
    <source>
        <dbReference type="Proteomes" id="UP000013101"/>
    </source>
</evidence>
<keyword evidence="3" id="KW-0520">NAD</keyword>
<dbReference type="Gene3D" id="3.40.605.10">
    <property type="entry name" value="Aldehyde Dehydrogenase, Chain A, domain 1"/>
    <property type="match status" value="1"/>
</dbReference>
<dbReference type="Proteomes" id="UP000013101">
    <property type="component" value="Unassembled WGS sequence"/>
</dbReference>
<protein>
    <recommendedName>
        <fullName evidence="6">Aldehyde dehydrogenase domain-containing protein</fullName>
    </recommendedName>
</protein>
<dbReference type="SUPFAM" id="SSF53720">
    <property type="entry name" value="ALDH-like"/>
    <property type="match status" value="1"/>
</dbReference>
<dbReference type="HOGENOM" id="CLU_005391_1_0_6"/>
<dbReference type="PATRIC" id="fig|1217693.3.peg.2322"/>
<dbReference type="GO" id="GO:0016620">
    <property type="term" value="F:oxidoreductase activity, acting on the aldehyde or oxo group of donors, NAD or NADP as acceptor"/>
    <property type="evidence" value="ECO:0007669"/>
    <property type="project" value="InterPro"/>
</dbReference>
<comment type="similarity">
    <text evidence="1 5">Belongs to the aldehyde dehydrogenase family.</text>
</comment>
<proteinExistence type="inferred from homology"/>
<dbReference type="FunFam" id="3.40.309.10:FF:000009">
    <property type="entry name" value="Aldehyde dehydrogenase A"/>
    <property type="match status" value="1"/>
</dbReference>
<dbReference type="AlphaFoldDB" id="N9NZ67"/>
<dbReference type="RefSeq" id="WP_005236108.1">
    <property type="nucleotide sequence ID" value="NZ_CP083658.1"/>
</dbReference>
<feature type="active site" evidence="4">
    <location>
        <position position="254"/>
    </location>
</feature>
<evidence type="ECO:0000259" key="6">
    <source>
        <dbReference type="Pfam" id="PF00171"/>
    </source>
</evidence>
<comment type="caution">
    <text evidence="7">The sequence shown here is derived from an EMBL/GenBank/DDBJ whole genome shotgun (WGS) entry which is preliminary data.</text>
</comment>
<dbReference type="InterPro" id="IPR016161">
    <property type="entry name" value="Ald_DH/histidinol_DH"/>
</dbReference>
<dbReference type="InterPro" id="IPR015590">
    <property type="entry name" value="Aldehyde_DH_dom"/>
</dbReference>
<feature type="domain" description="Aldehyde dehydrogenase" evidence="6">
    <location>
        <begin position="15"/>
        <end position="474"/>
    </location>
</feature>
<dbReference type="PROSITE" id="PS00687">
    <property type="entry name" value="ALDEHYDE_DEHYDR_GLU"/>
    <property type="match status" value="1"/>
</dbReference>
<dbReference type="PANTHER" id="PTHR42986:SF1">
    <property type="entry name" value="BENZALDEHYDE DEHYDROGENASE YFMT"/>
    <property type="match status" value="1"/>
</dbReference>
<keyword evidence="2 5" id="KW-0560">Oxidoreductase</keyword>
<dbReference type="Gene3D" id="3.40.309.10">
    <property type="entry name" value="Aldehyde Dehydrogenase, Chain A, domain 2"/>
    <property type="match status" value="1"/>
</dbReference>